<feature type="compositionally biased region" description="Polar residues" evidence="14">
    <location>
        <begin position="37"/>
        <end position="47"/>
    </location>
</feature>
<dbReference type="RefSeq" id="XP_022467241.1">
    <property type="nucleotide sequence ID" value="XM_022611001.1"/>
</dbReference>
<dbReference type="GO" id="GO:0043596">
    <property type="term" value="C:nuclear replication fork"/>
    <property type="evidence" value="ECO:0007669"/>
    <property type="project" value="EnsemblFungi"/>
</dbReference>
<keyword evidence="5 13" id="KW-0347">Helicase</keyword>
<dbReference type="GO" id="GO:0000781">
    <property type="term" value="C:chromosome, telomeric region"/>
    <property type="evidence" value="ECO:0007669"/>
    <property type="project" value="UniProtKB-SubCell"/>
</dbReference>
<evidence type="ECO:0000256" key="1">
    <source>
        <dbReference type="ARBA" id="ARBA00004173"/>
    </source>
</evidence>
<dbReference type="GO" id="GO:0019237">
    <property type="term" value="F:centromeric DNA binding"/>
    <property type="evidence" value="ECO:0007669"/>
    <property type="project" value="EnsemblFungi"/>
</dbReference>
<comment type="similarity">
    <text evidence="13">Belongs to the helicase family. PIF1 subfamily.</text>
</comment>
<comment type="catalytic activity">
    <reaction evidence="13">
        <text>ATP + H2O = ADP + phosphate + H(+)</text>
        <dbReference type="Rhea" id="RHEA:13065"/>
        <dbReference type="ChEBI" id="CHEBI:15377"/>
        <dbReference type="ChEBI" id="CHEBI:15378"/>
        <dbReference type="ChEBI" id="CHEBI:30616"/>
        <dbReference type="ChEBI" id="CHEBI:43474"/>
        <dbReference type="ChEBI" id="CHEBI:456216"/>
        <dbReference type="EC" id="5.6.2.3"/>
    </reaction>
</comment>
<dbReference type="GO" id="GO:0043139">
    <property type="term" value="F:5'-3' DNA helicase activity"/>
    <property type="evidence" value="ECO:0007669"/>
    <property type="project" value="UniProtKB-UniRule"/>
</dbReference>
<feature type="domain" description="DNA helicase Pif1-like DEAD-box helicase" evidence="15">
    <location>
        <begin position="228"/>
        <end position="428"/>
    </location>
</feature>
<reference evidence="18" key="2">
    <citation type="submission" date="2012-08" db="EMBL/GenBank/DDBJ databases">
        <title>Genome sequence of Kazachstania naganishii.</title>
        <authorList>
            <person name="Gordon J.L."/>
            <person name="Armisen D."/>
            <person name="Proux-Wera E."/>
            <person name="OhEigeartaigh S.S."/>
            <person name="Byrne K.P."/>
            <person name="Wolfe K.H."/>
        </authorList>
    </citation>
    <scope>NUCLEOTIDE SEQUENCE [LARGE SCALE GENOMIC DNA]</scope>
    <source>
        <strain evidence="18">ATCC MYA-139 / BCRC 22969 / CBS 8797 / CCRC 22969 / KCTC 17520 / NBRC 10181 / NCYC 3082</strain>
    </source>
</reference>
<evidence type="ECO:0000256" key="9">
    <source>
        <dbReference type="ARBA" id="ARBA00023172"/>
    </source>
</evidence>
<evidence type="ECO:0000256" key="8">
    <source>
        <dbReference type="ARBA" id="ARBA00023128"/>
    </source>
</evidence>
<dbReference type="PANTHER" id="PTHR47642:SF5">
    <property type="entry name" value="ATP-DEPENDENT DNA HELICASE"/>
    <property type="match status" value="1"/>
</dbReference>
<feature type="region of interest" description="Disordered" evidence="14">
    <location>
        <begin position="1"/>
        <end position="59"/>
    </location>
</feature>
<keyword evidence="2 13" id="KW-0547">Nucleotide-binding</keyword>
<dbReference type="GO" id="GO:0005739">
    <property type="term" value="C:mitochondrion"/>
    <property type="evidence" value="ECO:0007669"/>
    <property type="project" value="UniProtKB-SubCell"/>
</dbReference>
<dbReference type="GO" id="GO:0051880">
    <property type="term" value="F:G-quadruplex DNA binding"/>
    <property type="evidence" value="ECO:0007669"/>
    <property type="project" value="UniProtKB-UniRule"/>
</dbReference>
<feature type="compositionally biased region" description="Polar residues" evidence="14">
    <location>
        <begin position="210"/>
        <end position="220"/>
    </location>
</feature>
<dbReference type="GO" id="GO:0071932">
    <property type="term" value="P:replication fork reversal"/>
    <property type="evidence" value="ECO:0007669"/>
    <property type="project" value="EnsemblFungi"/>
</dbReference>
<keyword evidence="18" id="KW-1185">Reference proteome</keyword>
<dbReference type="CDD" id="cd18809">
    <property type="entry name" value="SF1_C_RecD"/>
    <property type="match status" value="1"/>
</dbReference>
<accession>J7S460</accession>
<feature type="compositionally biased region" description="Low complexity" evidence="14">
    <location>
        <begin position="109"/>
        <end position="126"/>
    </location>
</feature>
<feature type="region of interest" description="Disordered" evidence="14">
    <location>
        <begin position="100"/>
        <end position="128"/>
    </location>
</feature>
<sequence length="719" mass="81024">MQRSKPFGANGSSQKPRQKSICTFFSSAKSPGANGISRASPQVQSGSAKDPITLNGPVPKLVRTSSSALFSYSQGSFDEENRDEELKRLVTVPQLNNFKRTASSLSRQPSFPRSNSSLSASSAASPTKIERRVVQLEDEQFREVTNVTTGRRQLSFTSTQMDNVPATSTQLSQPMVSLPEKRPLSGGLNLSNAKRLKPITNNRGGAKHANGTSGSLQGAKNDQPMVRLTREQEYVVELIVKRRMNVFYTGSAGTGKSVILRNIVSKLSKLYGEECVAVTASTGLAAATIGGVTLHKWSSIGIGNRPLDVYVKKLTRQRESLMVWRKTKVLIVDEVSMIDGNFLTKLEFIARALRRNERPFGGIQLVFTGDFFQLPPVTKRDAQVVSQFCFETEAWRRCIEKTILLKKVFRQQDDELIDILNSIRFGEIEKDMTRAIRSLEREVKYEDGIMPTEIYATRREVESSNARQLHNLPGSTYKYDAEDVAPREMMPMLDSVVMAEKVLVLKEDAQVMMLKNRPDVDLVNGTLGKVLFFTTERLSRKFIEMFKTIDEDTVLDMRIVSQAIAKRQIHESQGFQQALQQRPLSRYQRLQTMINHAMNESPSERVYPFVRWSTGKSKRYHELVLPDVFAVDLPGNHTGLQRTQLPVMLCWALSIHKAQGQTIPRLKVDLRNIFEAGQVYVALSRAVSRDSIQVTNFNPSKIRANEKVKQFYRNLETVN</sequence>
<evidence type="ECO:0000256" key="4">
    <source>
        <dbReference type="ARBA" id="ARBA00022801"/>
    </source>
</evidence>
<keyword evidence="13" id="KW-0158">Chromosome</keyword>
<evidence type="ECO:0000256" key="13">
    <source>
        <dbReference type="HAMAP-Rule" id="MF_03177"/>
    </source>
</evidence>
<reference evidence="17 18" key="1">
    <citation type="journal article" date="2011" name="Proc. Natl. Acad. Sci. U.S.A.">
        <title>Evolutionary erosion of yeast sex chromosomes by mating-type switching accidents.</title>
        <authorList>
            <person name="Gordon J.L."/>
            <person name="Armisen D."/>
            <person name="Proux-Wera E."/>
            <person name="Oheigeartaigh S.S."/>
            <person name="Byrne K.P."/>
            <person name="Wolfe K.H."/>
        </authorList>
    </citation>
    <scope>NUCLEOTIDE SEQUENCE [LARGE SCALE GENOMIC DNA]</scope>
    <source>
        <strain evidence="18">ATCC MYA-139 / BCRC 22969 / CBS 8797 / CCRC 22969 / KCTC 17520 / NBRC 10181 / NCYC 3082</strain>
    </source>
</reference>
<dbReference type="eggNOG" id="KOG0987">
    <property type="taxonomic scope" value="Eukaryota"/>
</dbReference>
<keyword evidence="11 13" id="KW-0413">Isomerase</keyword>
<evidence type="ECO:0000256" key="3">
    <source>
        <dbReference type="ARBA" id="ARBA00022763"/>
    </source>
</evidence>
<dbReference type="STRING" id="1071383.J7S460"/>
<organism evidence="17 18">
    <name type="scientific">Huiozyma naganishii (strain ATCC MYA-139 / BCRC 22969 / CBS 8797 / KCTC 17520 / NBRC 10181 / NCYC 3082 / Yp74L-3)</name>
    <name type="common">Yeast</name>
    <name type="synonym">Kazachstania naganishii</name>
    <dbReference type="NCBI Taxonomy" id="1071383"/>
    <lineage>
        <taxon>Eukaryota</taxon>
        <taxon>Fungi</taxon>
        <taxon>Dikarya</taxon>
        <taxon>Ascomycota</taxon>
        <taxon>Saccharomycotina</taxon>
        <taxon>Saccharomycetes</taxon>
        <taxon>Saccharomycetales</taxon>
        <taxon>Saccharomycetaceae</taxon>
        <taxon>Huiozyma</taxon>
    </lineage>
</organism>
<name>J7S460_HUIN7</name>
<dbReference type="Gene3D" id="3.40.50.300">
    <property type="entry name" value="P-loop containing nucleotide triphosphate hydrolases"/>
    <property type="match status" value="1"/>
</dbReference>
<dbReference type="HAMAP" id="MF_03177">
    <property type="entry name" value="RRM3"/>
    <property type="match status" value="1"/>
</dbReference>
<dbReference type="InterPro" id="IPR028880">
    <property type="entry name" value="Rrm3"/>
</dbReference>
<dbReference type="GeneID" id="34528777"/>
<evidence type="ECO:0000313" key="17">
    <source>
        <dbReference type="EMBL" id="CCK72997.1"/>
    </source>
</evidence>
<dbReference type="AlphaFoldDB" id="J7S460"/>
<proteinExistence type="inferred from homology"/>
<dbReference type="EMBL" id="HE978326">
    <property type="protein sequence ID" value="CCK72997.1"/>
    <property type="molecule type" value="Genomic_DNA"/>
</dbReference>
<gene>
    <name evidence="17" type="primary">KNAG0M01440</name>
    <name evidence="13" type="synonym">RRM3</name>
    <name evidence="17" type="ordered locus">KNAG_0M01440</name>
</gene>
<keyword evidence="13" id="KW-0779">Telomere</keyword>
<dbReference type="Pfam" id="PF05970">
    <property type="entry name" value="PIF1"/>
    <property type="match status" value="1"/>
</dbReference>
<feature type="domain" description="DNA helicase Pif1-like 2B" evidence="16">
    <location>
        <begin position="493"/>
        <end position="531"/>
    </location>
</feature>
<evidence type="ECO:0000256" key="6">
    <source>
        <dbReference type="ARBA" id="ARBA00022840"/>
    </source>
</evidence>
<keyword evidence="9" id="KW-0233">DNA recombination</keyword>
<evidence type="ECO:0000256" key="14">
    <source>
        <dbReference type="SAM" id="MobiDB-lite"/>
    </source>
</evidence>
<feature type="region of interest" description="Disordered" evidence="14">
    <location>
        <begin position="199"/>
        <end position="220"/>
    </location>
</feature>
<dbReference type="PANTHER" id="PTHR47642">
    <property type="entry name" value="ATP-DEPENDENT DNA HELICASE"/>
    <property type="match status" value="1"/>
</dbReference>
<evidence type="ECO:0000256" key="5">
    <source>
        <dbReference type="ARBA" id="ARBA00022806"/>
    </source>
</evidence>
<evidence type="ECO:0000256" key="2">
    <source>
        <dbReference type="ARBA" id="ARBA00022741"/>
    </source>
</evidence>
<feature type="binding site" evidence="13">
    <location>
        <begin position="250"/>
        <end position="257"/>
    </location>
    <ligand>
        <name>ATP</name>
        <dbReference type="ChEBI" id="CHEBI:30616"/>
    </ligand>
</feature>
<evidence type="ECO:0000313" key="18">
    <source>
        <dbReference type="Proteomes" id="UP000006310"/>
    </source>
</evidence>
<dbReference type="GO" id="GO:0005524">
    <property type="term" value="F:ATP binding"/>
    <property type="evidence" value="ECO:0007669"/>
    <property type="project" value="UniProtKB-UniRule"/>
</dbReference>
<keyword evidence="6 13" id="KW-0067">ATP-binding</keyword>
<dbReference type="HOGENOM" id="CLU_001613_0_2_1"/>
<dbReference type="SUPFAM" id="SSF52540">
    <property type="entry name" value="P-loop containing nucleoside triphosphate hydrolases"/>
    <property type="match status" value="2"/>
</dbReference>
<feature type="compositionally biased region" description="Polar residues" evidence="14">
    <location>
        <begin position="10"/>
        <end position="29"/>
    </location>
</feature>
<keyword evidence="3 13" id="KW-0227">DNA damage</keyword>
<dbReference type="GO" id="GO:0097046">
    <property type="term" value="P:replication fork progression beyond termination site"/>
    <property type="evidence" value="ECO:0007669"/>
    <property type="project" value="EnsemblFungi"/>
</dbReference>
<dbReference type="GO" id="GO:0006281">
    <property type="term" value="P:DNA repair"/>
    <property type="evidence" value="ECO:0007669"/>
    <property type="project" value="UniProtKB-UniRule"/>
</dbReference>
<dbReference type="GO" id="GO:0016887">
    <property type="term" value="F:ATP hydrolysis activity"/>
    <property type="evidence" value="ECO:0007669"/>
    <property type="project" value="RHEA"/>
</dbReference>
<dbReference type="OrthoDB" id="432234at2759"/>
<dbReference type="CDD" id="cd18037">
    <property type="entry name" value="DEXSc_Pif1_like"/>
    <property type="match status" value="1"/>
</dbReference>
<evidence type="ECO:0000256" key="11">
    <source>
        <dbReference type="ARBA" id="ARBA00023235"/>
    </source>
</evidence>
<dbReference type="Proteomes" id="UP000006310">
    <property type="component" value="Chromosome 13"/>
</dbReference>
<comment type="subcellular location">
    <subcellularLocation>
        <location evidence="1">Mitochondrion</location>
    </subcellularLocation>
    <subcellularLocation>
        <location evidence="13">Nucleus</location>
    </subcellularLocation>
    <subcellularLocation>
        <location evidence="13">Chromosome</location>
        <location evidence="13">Telomere</location>
    </subcellularLocation>
</comment>
<keyword evidence="4 13" id="KW-0378">Hydrolase</keyword>
<dbReference type="InterPro" id="IPR027417">
    <property type="entry name" value="P-loop_NTPase"/>
</dbReference>
<evidence type="ECO:0000259" key="15">
    <source>
        <dbReference type="Pfam" id="PF05970"/>
    </source>
</evidence>
<dbReference type="OMA" id="VFRQQDN"/>
<dbReference type="GO" id="GO:0006310">
    <property type="term" value="P:DNA recombination"/>
    <property type="evidence" value="ECO:0007669"/>
    <property type="project" value="UniProtKB-KW"/>
</dbReference>
<dbReference type="Pfam" id="PF21530">
    <property type="entry name" value="Pif1_2B_dom"/>
    <property type="match status" value="1"/>
</dbReference>
<evidence type="ECO:0000256" key="10">
    <source>
        <dbReference type="ARBA" id="ARBA00023204"/>
    </source>
</evidence>
<dbReference type="EC" id="5.6.2.3" evidence="13"/>
<keyword evidence="12 13" id="KW-0539">Nucleus</keyword>
<dbReference type="HAMAP" id="MF_03176">
    <property type="entry name" value="PIF1"/>
    <property type="match status" value="1"/>
</dbReference>
<keyword evidence="10 13" id="KW-0234">DNA repair</keyword>
<comment type="function">
    <text evidence="13">5' to 3' DNA replicative helicase recruited to paused replisomes to promote fork progression throughout nonhistone protein-DNA complexes, naturally occurring impediments that are encountered in each S phase where replication forks pauses. Required for timely replication of the telomere and subtelomeric DNA and for wild-type levels of telomeric silencing. Involved in DNA repair during stalled replication fork, regulation of fragile sites expression and essential for genome stability. Plays also a role in mtDNA replication. Has G-quadruplex (G4) unwinding activity and can suppress G4-induced genome instability when PIF1 levels are low.</text>
</comment>
<evidence type="ECO:0000256" key="7">
    <source>
        <dbReference type="ARBA" id="ARBA00023125"/>
    </source>
</evidence>
<evidence type="ECO:0000259" key="16">
    <source>
        <dbReference type="Pfam" id="PF21530"/>
    </source>
</evidence>
<feature type="DNA-binding region" evidence="13">
    <location>
        <begin position="678"/>
        <end position="697"/>
    </location>
</feature>
<dbReference type="KEGG" id="kng:KNAG_0M01440"/>
<dbReference type="InterPro" id="IPR010285">
    <property type="entry name" value="DNA_helicase_pif1-like_DEAD"/>
</dbReference>
<keyword evidence="8" id="KW-0496">Mitochondrion</keyword>
<dbReference type="InterPro" id="IPR049163">
    <property type="entry name" value="Pif1-like_2B_dom"/>
</dbReference>
<dbReference type="InterPro" id="IPR051055">
    <property type="entry name" value="PIF1_helicase"/>
</dbReference>
<dbReference type="InterPro" id="IPR048293">
    <property type="entry name" value="PIF1_RRM3_pfh1"/>
</dbReference>
<evidence type="ECO:0000256" key="12">
    <source>
        <dbReference type="ARBA" id="ARBA00023242"/>
    </source>
</evidence>
<dbReference type="GO" id="GO:0000723">
    <property type="term" value="P:telomere maintenance"/>
    <property type="evidence" value="ECO:0007669"/>
    <property type="project" value="InterPro"/>
</dbReference>
<keyword evidence="7 13" id="KW-0238">DNA-binding</keyword>
<protein>
    <recommendedName>
        <fullName evidence="13">ATP-dependent DNA helicase RRM3</fullName>
        <ecNumber evidence="13">5.6.2.3</ecNumber>
    </recommendedName>
    <alternativeName>
        <fullName evidence="13">DNA 5'-3' helicase RRM3</fullName>
    </alternativeName>
    <alternativeName>
        <fullName evidence="13">rDNA recombination mutation protein 3</fullName>
    </alternativeName>
</protein>